<dbReference type="Pfam" id="PF26298">
    <property type="entry name" value="MurL_epimerase_C"/>
    <property type="match status" value="1"/>
</dbReference>
<keyword evidence="1" id="KW-0413">Isomerase</keyword>
<dbReference type="InterPro" id="IPR058740">
    <property type="entry name" value="MurL_N"/>
</dbReference>
<evidence type="ECO:0000259" key="3">
    <source>
        <dbReference type="Pfam" id="PF26298"/>
    </source>
</evidence>
<keyword evidence="1" id="KW-0131">Cell cycle</keyword>
<dbReference type="AlphaFoldDB" id="A0A6F8YBF1"/>
<feature type="compositionally biased region" description="Low complexity" evidence="2">
    <location>
        <begin position="425"/>
        <end position="455"/>
    </location>
</feature>
<dbReference type="GO" id="GO:0051301">
    <property type="term" value="P:cell division"/>
    <property type="evidence" value="ECO:0007669"/>
    <property type="project" value="UniProtKB-KW"/>
</dbReference>
<feature type="region of interest" description="Disordered" evidence="2">
    <location>
        <begin position="494"/>
        <end position="513"/>
    </location>
</feature>
<protein>
    <recommendedName>
        <fullName evidence="1">UDP-N-acetyl-alpha-D-muramoyl-L-alanyl-L-glutamate epimerase</fullName>
        <ecNumber evidence="1">5.1.1.23</ecNumber>
    </recommendedName>
    <alternativeName>
        <fullName evidence="1">UDP-MurNAc-L-Ala-L-Glu epimerase</fullName>
    </alternativeName>
</protein>
<proteinExistence type="inferred from homology"/>
<gene>
    <name evidence="1" type="primary">murL</name>
    <name evidence="5" type="ORF">Psuf_006660</name>
</gene>
<accession>A0A6F8YBF1</accession>
<dbReference type="InterPro" id="IPR043689">
    <property type="entry name" value="MurL"/>
</dbReference>
<dbReference type="Pfam" id="PF26299">
    <property type="entry name" value="MurL_N"/>
    <property type="match status" value="1"/>
</dbReference>
<keyword evidence="6" id="KW-1185">Reference proteome</keyword>
<evidence type="ECO:0000256" key="2">
    <source>
        <dbReference type="SAM" id="MobiDB-lite"/>
    </source>
</evidence>
<dbReference type="EC" id="5.1.1.23" evidence="1"/>
<keyword evidence="1" id="KW-0961">Cell wall biogenesis/degradation</keyword>
<dbReference type="KEGG" id="psuu:Psuf_006660"/>
<feature type="domain" description="MurL N-terminal" evidence="4">
    <location>
        <begin position="5"/>
        <end position="275"/>
    </location>
</feature>
<dbReference type="EMBL" id="AP022871">
    <property type="protein sequence ID" value="BCB83353.1"/>
    <property type="molecule type" value="Genomic_DNA"/>
</dbReference>
<dbReference type="Proteomes" id="UP000503011">
    <property type="component" value="Chromosome"/>
</dbReference>
<dbReference type="GO" id="GO:0008360">
    <property type="term" value="P:regulation of cell shape"/>
    <property type="evidence" value="ECO:0007669"/>
    <property type="project" value="UniProtKB-KW"/>
</dbReference>
<dbReference type="GO" id="GO:0009252">
    <property type="term" value="P:peptidoglycan biosynthetic process"/>
    <property type="evidence" value="ECO:0007669"/>
    <property type="project" value="UniProtKB-UniRule"/>
</dbReference>
<dbReference type="GO" id="GO:0071555">
    <property type="term" value="P:cell wall organization"/>
    <property type="evidence" value="ECO:0007669"/>
    <property type="project" value="UniProtKB-KW"/>
</dbReference>
<dbReference type="GO" id="GO:0016855">
    <property type="term" value="F:racemase and epimerase activity, acting on amino acids and derivatives"/>
    <property type="evidence" value="ECO:0007669"/>
    <property type="project" value="UniProtKB-UniRule"/>
</dbReference>
<reference evidence="5 6" key="1">
    <citation type="submission" date="2020-03" db="EMBL/GenBank/DDBJ databases">
        <title>Whole genome shotgun sequence of Phytohabitans suffuscus NBRC 105367.</title>
        <authorList>
            <person name="Komaki H."/>
            <person name="Tamura T."/>
        </authorList>
    </citation>
    <scope>NUCLEOTIDE SEQUENCE [LARGE SCALE GENOMIC DNA]</scope>
    <source>
        <strain evidence="5 6">NBRC 105367</strain>
    </source>
</reference>
<keyword evidence="1" id="KW-0132">Cell division</keyword>
<dbReference type="InterPro" id="IPR058741">
    <property type="entry name" value="MurL_C"/>
</dbReference>
<keyword evidence="1" id="KW-0573">Peptidoglycan synthesis</keyword>
<reference evidence="5 6" key="2">
    <citation type="submission" date="2020-03" db="EMBL/GenBank/DDBJ databases">
        <authorList>
            <person name="Ichikawa N."/>
            <person name="Kimura A."/>
            <person name="Kitahashi Y."/>
            <person name="Uohara A."/>
        </authorList>
    </citation>
    <scope>NUCLEOTIDE SEQUENCE [LARGE SCALE GENOMIC DNA]</scope>
    <source>
        <strain evidence="5 6">NBRC 105367</strain>
    </source>
</reference>
<dbReference type="UniPathway" id="UPA00219"/>
<comment type="function">
    <text evidence="1">Cell wall formation. Catalyzes epimerization of the terminal L-glutamate in UDP-N-acetyl-alpha-D-muramoyl-L-alanyl-L-glutamate.</text>
</comment>
<dbReference type="GO" id="GO:0005737">
    <property type="term" value="C:cytoplasm"/>
    <property type="evidence" value="ECO:0007669"/>
    <property type="project" value="UniProtKB-UniRule"/>
</dbReference>
<evidence type="ECO:0000259" key="4">
    <source>
        <dbReference type="Pfam" id="PF26299"/>
    </source>
</evidence>
<dbReference type="HAMAP" id="MF_02209">
    <property type="entry name" value="MurL"/>
    <property type="match status" value="1"/>
</dbReference>
<evidence type="ECO:0000256" key="1">
    <source>
        <dbReference type="HAMAP-Rule" id="MF_02209"/>
    </source>
</evidence>
<sequence>MLDTSFRRLSFPALRFDPATGVAELPYALDGLEFIETVTFPAVDGEPSAAFGKVLELLHLVAGVSYFKVGAPPEITTTTPLSPAAAALLDAVYTKGMAEYAYRNDLPHVLSLSVTAPAAPPATPVSVAGGRPLSPVGGGKDSIVTLEALREGGLDPVPFAVNPNWVIQSVFAASGLTPLAARRRIDPKLFDLNAAGALNGHIPVTAINSLIAVATAVLHGLGPVVMSNERSASDPNLVWNGHEINHQWSKGVEAEGLLREALAAQAGLADAYFSLLRPLSELHIARLFAEHTRYDDVVTSCNAAFKLHDASARWCGHCPKCRFVFLAMAPFMPRARLVAIFGADLLADETQIPGYKELLGLDGHKPFECVGEVEESVVALSLLRDQAEWAGAQVVSELAAAVPDTAWAEAARSDVFTPGGTSYVPQPSRDSSSRRPSGVEVRSATRATSAPSAPRGPCRRTRSAQRYKWHLMEPAKRASCTAERATSALAVRARPDRFRADRGREPRPQRIVV</sequence>
<feature type="region of interest" description="Disordered" evidence="2">
    <location>
        <begin position="418"/>
        <end position="462"/>
    </location>
</feature>
<feature type="domain" description="MurL C-terminal" evidence="3">
    <location>
        <begin position="297"/>
        <end position="411"/>
    </location>
</feature>
<evidence type="ECO:0000313" key="6">
    <source>
        <dbReference type="Proteomes" id="UP000503011"/>
    </source>
</evidence>
<organism evidence="5 6">
    <name type="scientific">Phytohabitans suffuscus</name>
    <dbReference type="NCBI Taxonomy" id="624315"/>
    <lineage>
        <taxon>Bacteria</taxon>
        <taxon>Bacillati</taxon>
        <taxon>Actinomycetota</taxon>
        <taxon>Actinomycetes</taxon>
        <taxon>Micromonosporales</taxon>
        <taxon>Micromonosporaceae</taxon>
    </lineage>
</organism>
<comment type="catalytic activity">
    <reaction evidence="1">
        <text>UDP-N-acetyl-alpha-D-muramoyl-L-alanyl-L-glutamate + ATP + H2O = UDP-N-acetyl-alpha-D-muramoyl-L-alanyl-D-glutamate + AMP + diphosphate + H(+)</text>
        <dbReference type="Rhea" id="RHEA:58812"/>
        <dbReference type="ChEBI" id="CHEBI:15377"/>
        <dbReference type="ChEBI" id="CHEBI:15378"/>
        <dbReference type="ChEBI" id="CHEBI:30616"/>
        <dbReference type="ChEBI" id="CHEBI:33019"/>
        <dbReference type="ChEBI" id="CHEBI:83900"/>
        <dbReference type="ChEBI" id="CHEBI:142725"/>
        <dbReference type="ChEBI" id="CHEBI:456215"/>
        <dbReference type="EC" id="5.1.1.23"/>
    </reaction>
</comment>
<name>A0A6F8YBF1_9ACTN</name>
<comment type="similarity">
    <text evidence="1">Belongs to the MurL family.</text>
</comment>
<keyword evidence="1" id="KW-0133">Cell shape</keyword>
<evidence type="ECO:0000313" key="5">
    <source>
        <dbReference type="EMBL" id="BCB83353.1"/>
    </source>
</evidence>
<comment type="pathway">
    <text evidence="1">Cell wall biogenesis; peptidoglycan biosynthesis.</text>
</comment>